<dbReference type="HAMAP" id="MF_00545">
    <property type="entry name" value="Ribosomal_eS24"/>
    <property type="match status" value="1"/>
</dbReference>
<evidence type="ECO:0000256" key="7">
    <source>
        <dbReference type="ARBA" id="ARBA00059361"/>
    </source>
</evidence>
<dbReference type="STRING" id="30611.ENSOGAP00000020059"/>
<dbReference type="SUPFAM" id="SSF54189">
    <property type="entry name" value="Ribosomal proteins S24e, L23 and L15e"/>
    <property type="match status" value="1"/>
</dbReference>
<evidence type="ECO:0000256" key="2">
    <source>
        <dbReference type="ARBA" id="ARBA00022980"/>
    </source>
</evidence>
<sequence length="132" mass="15437">MNDTVTSQTRKFMTSRPLQKKQIVIDILHPGKVTIAKTEIREKLARMYKTTPNVILVFGLKTHFGHDTTTSFGMIYNSLDCKKKNQPKHRLSRHGLCEQKKISRKQQKERKNGMKKVRGTLNSRRIINFKKK</sequence>
<dbReference type="eggNOG" id="KOG3424">
    <property type="taxonomic scope" value="Eukaryota"/>
</dbReference>
<evidence type="ECO:0000256" key="4">
    <source>
        <dbReference type="ARBA" id="ARBA00035149"/>
    </source>
</evidence>
<name>H0XVB7_OTOGA</name>
<dbReference type="EMBL" id="AAQR03046034">
    <property type="status" value="NOT_ANNOTATED_CDS"/>
    <property type="molecule type" value="Genomic_DNA"/>
</dbReference>
<dbReference type="GO" id="GO:0006412">
    <property type="term" value="P:translation"/>
    <property type="evidence" value="ECO:0007669"/>
    <property type="project" value="InterPro"/>
</dbReference>
<evidence type="ECO:0000256" key="3">
    <source>
        <dbReference type="ARBA" id="ARBA00023274"/>
    </source>
</evidence>
<proteinExistence type="inferred from homology"/>
<dbReference type="AlphaFoldDB" id="H0XVB7"/>
<dbReference type="HOGENOM" id="CLU_107248_1_0_1"/>
<evidence type="ECO:0000256" key="6">
    <source>
        <dbReference type="ARBA" id="ARBA00046547"/>
    </source>
</evidence>
<reference evidence="8" key="3">
    <citation type="submission" date="2025-09" db="UniProtKB">
        <authorList>
            <consortium name="Ensembl"/>
        </authorList>
    </citation>
    <scope>IDENTIFICATION</scope>
</reference>
<dbReference type="GeneTree" id="ENSGT00390000000153"/>
<dbReference type="InterPro" id="IPR053709">
    <property type="entry name" value="eRP_eS24_sf"/>
</dbReference>
<keyword evidence="2" id="KW-0689">Ribosomal protein</keyword>
<keyword evidence="3" id="KW-0687">Ribonucleoprotein</keyword>
<organism evidence="8 9">
    <name type="scientific">Otolemur garnettii</name>
    <name type="common">Small-eared galago</name>
    <name type="synonym">Garnett's greater bushbaby</name>
    <dbReference type="NCBI Taxonomy" id="30611"/>
    <lineage>
        <taxon>Eukaryota</taxon>
        <taxon>Metazoa</taxon>
        <taxon>Chordata</taxon>
        <taxon>Craniata</taxon>
        <taxon>Vertebrata</taxon>
        <taxon>Euteleostomi</taxon>
        <taxon>Mammalia</taxon>
        <taxon>Eutheria</taxon>
        <taxon>Euarchontoglires</taxon>
        <taxon>Primates</taxon>
        <taxon>Strepsirrhini</taxon>
        <taxon>Lorisiformes</taxon>
        <taxon>Galagidae</taxon>
        <taxon>Otolemur</taxon>
    </lineage>
</organism>
<reference evidence="9" key="1">
    <citation type="submission" date="2011-03" db="EMBL/GenBank/DDBJ databases">
        <title>Version 3 of the genome sequence of Otolemur garnettii (Bushbaby).</title>
        <authorList>
            <consortium name="The Broad Institute Genome Sequencing Platform"/>
            <person name="Di Palma F."/>
            <person name="Johnson J."/>
            <person name="Lander E.S."/>
            <person name="Lindblad-Toh K."/>
            <person name="Jaffe D.B."/>
            <person name="Gnerre S."/>
            <person name="MacCallum I."/>
            <person name="Przybylski D."/>
            <person name="Ribeiro F.J."/>
            <person name="Burton J.N."/>
            <person name="Walker B.J."/>
            <person name="Sharpe T."/>
            <person name="Hall G."/>
        </authorList>
    </citation>
    <scope>NUCLEOTIDE SEQUENCE [LARGE SCALE GENOMIC DNA]</scope>
</reference>
<protein>
    <recommendedName>
        <fullName evidence="4">Small ribosomal subunit protein eS24</fullName>
    </recommendedName>
    <alternativeName>
        <fullName evidence="5">40S ribosomal protein S24</fullName>
    </alternativeName>
</protein>
<evidence type="ECO:0000256" key="1">
    <source>
        <dbReference type="ARBA" id="ARBA00009680"/>
    </source>
</evidence>
<dbReference type="GO" id="GO:0003735">
    <property type="term" value="F:structural constituent of ribosome"/>
    <property type="evidence" value="ECO:0007669"/>
    <property type="project" value="InterPro"/>
</dbReference>
<dbReference type="GO" id="GO:0022627">
    <property type="term" value="C:cytosolic small ribosomal subunit"/>
    <property type="evidence" value="ECO:0007669"/>
    <property type="project" value="UniProtKB-ARBA"/>
</dbReference>
<dbReference type="Gene3D" id="3.30.70.3370">
    <property type="match status" value="1"/>
</dbReference>
<comment type="function">
    <text evidence="7">Component of the small ribosomal subunit. The ribosome is a large ribonucleoprotein complex responsible for the synthesis of proteins in the cell. Required for processing of pre-rRNA and maturation of 40S ribosomal subunits. Part of the small subunit (SSU) processome, first precursor of the small eukaryotic ribosomal subunit. During the assembly of the SSU processome in the nucleolus, many ribosome biogenesis factors, an RNA chaperone and ribosomal proteins associate with the nascent pre-rRNA and work in concert to generate RNA folding, modifications, rearrangements and cleavage as well as targeted degradation of pre-ribosomal RNA by the RNA exosome.</text>
</comment>
<dbReference type="Ensembl" id="ENSOGAT00000026827.1">
    <property type="protein sequence ID" value="ENSOGAP00000020059.1"/>
    <property type="gene ID" value="ENSOGAG00000024579.1"/>
</dbReference>
<dbReference type="PANTHER" id="PTHR10496">
    <property type="entry name" value="40S RIBOSOMAL PROTEIN S24"/>
    <property type="match status" value="1"/>
</dbReference>
<dbReference type="InterPro" id="IPR001976">
    <property type="entry name" value="Ribosomal_eS24"/>
</dbReference>
<evidence type="ECO:0000313" key="9">
    <source>
        <dbReference type="Proteomes" id="UP000005225"/>
    </source>
</evidence>
<dbReference type="InterPro" id="IPR012678">
    <property type="entry name" value="Ribosomal_uL23/eL15/eS24_sf"/>
</dbReference>
<evidence type="ECO:0000256" key="5">
    <source>
        <dbReference type="ARBA" id="ARBA00035458"/>
    </source>
</evidence>
<comment type="subunit">
    <text evidence="6">Component of the small ribosomal subunit. Part of the small subunit (SSU) processome, composed of more than 70 proteins and the RNA chaperone small nucleolar RNA (snoRNA) U3.</text>
</comment>
<dbReference type="Pfam" id="PF01282">
    <property type="entry name" value="Ribosomal_S24e"/>
    <property type="match status" value="1"/>
</dbReference>
<keyword evidence="9" id="KW-1185">Reference proteome</keyword>
<evidence type="ECO:0000313" key="8">
    <source>
        <dbReference type="Ensembl" id="ENSOGAP00000020059.1"/>
    </source>
</evidence>
<accession>H0XVB7</accession>
<comment type="similarity">
    <text evidence="1">Belongs to the eukaryotic ribosomal protein eS24 family.</text>
</comment>
<dbReference type="Proteomes" id="UP000005225">
    <property type="component" value="Unassembled WGS sequence"/>
</dbReference>
<dbReference type="FunFam" id="3.30.70.3370:FF:000001">
    <property type="entry name" value="40S ribosomal protein S24"/>
    <property type="match status" value="1"/>
</dbReference>
<dbReference type="InParanoid" id="H0XVB7"/>
<reference evidence="8" key="2">
    <citation type="submission" date="2025-08" db="UniProtKB">
        <authorList>
            <consortium name="Ensembl"/>
        </authorList>
    </citation>
    <scope>IDENTIFICATION</scope>
</reference>